<evidence type="ECO:0000259" key="12">
    <source>
        <dbReference type="Pfam" id="PF14714"/>
    </source>
</evidence>
<feature type="domain" description="G" evidence="11">
    <location>
        <begin position="222"/>
        <end position="339"/>
    </location>
</feature>
<keyword evidence="5 8" id="KW-0547">Nucleotide-binding</keyword>
<dbReference type="PANTHER" id="PTHR43834:SF6">
    <property type="entry name" value="GTPASE DER"/>
    <property type="match status" value="1"/>
</dbReference>
<keyword evidence="10" id="KW-0472">Membrane</keyword>
<dbReference type="EMBL" id="JAEDAM010000024">
    <property type="protein sequence ID" value="MBS8121945.1"/>
    <property type="molecule type" value="Genomic_DNA"/>
</dbReference>
<evidence type="ECO:0000313" key="14">
    <source>
        <dbReference type="Proteomes" id="UP000680365"/>
    </source>
</evidence>
<keyword evidence="4 9" id="KW-0677">Repeat</keyword>
<feature type="binding site" evidence="8">
    <location>
        <begin position="273"/>
        <end position="277"/>
    </location>
    <ligand>
        <name>GTP</name>
        <dbReference type="ChEBI" id="CHEBI:37565"/>
        <label>2</label>
    </ligand>
</feature>
<feature type="binding site" evidence="8">
    <location>
        <begin position="156"/>
        <end position="159"/>
    </location>
    <ligand>
        <name>GTP</name>
        <dbReference type="ChEBI" id="CHEBI:37565"/>
        <label>1</label>
    </ligand>
</feature>
<evidence type="ECO:0000256" key="5">
    <source>
        <dbReference type="ARBA" id="ARBA00022741"/>
    </source>
</evidence>
<dbReference type="PIRSF" id="PIRSF006485">
    <property type="entry name" value="GTP-binding_EngA"/>
    <property type="match status" value="1"/>
</dbReference>
<evidence type="ECO:0000259" key="11">
    <source>
        <dbReference type="Pfam" id="PF01926"/>
    </source>
</evidence>
<feature type="binding site" evidence="8">
    <location>
        <begin position="338"/>
        <end position="341"/>
    </location>
    <ligand>
        <name>GTP</name>
        <dbReference type="ChEBI" id="CHEBI:37565"/>
        <label>2</label>
    </ligand>
</feature>
<evidence type="ECO:0000256" key="7">
    <source>
        <dbReference type="ARBA" id="ARBA00032345"/>
    </source>
</evidence>
<evidence type="ECO:0000256" key="6">
    <source>
        <dbReference type="ARBA" id="ARBA00023134"/>
    </source>
</evidence>
<name>A0ABS5QL55_9BACT</name>
<dbReference type="InterPro" id="IPR032859">
    <property type="entry name" value="KH_dom-like"/>
</dbReference>
<dbReference type="InterPro" id="IPR015946">
    <property type="entry name" value="KH_dom-like_a/b"/>
</dbReference>
<dbReference type="PRINTS" id="PR00449">
    <property type="entry name" value="RASTRNSFRMNG"/>
</dbReference>
<dbReference type="InterPro" id="IPR005225">
    <property type="entry name" value="Small_GTP-bd"/>
</dbReference>
<dbReference type="NCBIfam" id="TIGR00231">
    <property type="entry name" value="small_GTP"/>
    <property type="match status" value="2"/>
</dbReference>
<feature type="binding site" evidence="8">
    <location>
        <begin position="97"/>
        <end position="101"/>
    </location>
    <ligand>
        <name>GTP</name>
        <dbReference type="ChEBI" id="CHEBI:37565"/>
        <label>1</label>
    </ligand>
</feature>
<dbReference type="NCBIfam" id="TIGR03594">
    <property type="entry name" value="GTPase_EngA"/>
    <property type="match status" value="1"/>
</dbReference>
<protein>
    <recommendedName>
        <fullName evidence="2 8">GTPase Der</fullName>
    </recommendedName>
    <alternativeName>
        <fullName evidence="7 8">GTP-binding protein EngA</fullName>
    </alternativeName>
</protein>
<dbReference type="Proteomes" id="UP000680365">
    <property type="component" value="Unassembled WGS sequence"/>
</dbReference>
<feature type="domain" description="G" evidence="11">
    <location>
        <begin position="44"/>
        <end position="157"/>
    </location>
</feature>
<dbReference type="Pfam" id="PF14714">
    <property type="entry name" value="KH_dom-like"/>
    <property type="match status" value="1"/>
</dbReference>
<dbReference type="InterPro" id="IPR027417">
    <property type="entry name" value="P-loop_NTPase"/>
</dbReference>
<evidence type="ECO:0000256" key="3">
    <source>
        <dbReference type="ARBA" id="ARBA00022517"/>
    </source>
</evidence>
<organism evidence="13 14">
    <name type="scientific">Candidatus Vampirococcus lugosii</name>
    <dbReference type="NCBI Taxonomy" id="2789015"/>
    <lineage>
        <taxon>Bacteria</taxon>
        <taxon>Candidatus Absconditibacteriota</taxon>
        <taxon>Vampirococcus</taxon>
    </lineage>
</organism>
<gene>
    <name evidence="8" type="primary">der</name>
    <name evidence="13" type="ORF">VAMP_44n34</name>
</gene>
<comment type="caution">
    <text evidence="13">The sequence shown here is derived from an EMBL/GenBank/DDBJ whole genome shotgun (WGS) entry which is preliminary data.</text>
</comment>
<keyword evidence="3 8" id="KW-0690">Ribosome biogenesis</keyword>
<comment type="similarity">
    <text evidence="1 8 9">Belongs to the TRAFAC class TrmE-Era-EngA-EngB-Septin-like GTPase superfamily. EngA (Der) GTPase family.</text>
</comment>
<dbReference type="SUPFAM" id="SSF52540">
    <property type="entry name" value="P-loop containing nucleoside triphosphate hydrolases"/>
    <property type="match status" value="2"/>
</dbReference>
<dbReference type="PANTHER" id="PTHR43834">
    <property type="entry name" value="GTPASE DER"/>
    <property type="match status" value="1"/>
</dbReference>
<evidence type="ECO:0000256" key="9">
    <source>
        <dbReference type="RuleBase" id="RU004481"/>
    </source>
</evidence>
<dbReference type="Gene3D" id="3.40.50.300">
    <property type="entry name" value="P-loop containing nucleotide triphosphate hydrolases"/>
    <property type="match status" value="2"/>
</dbReference>
<comment type="function">
    <text evidence="8 9">GTPase that plays an essential role in the late steps of ribosome biogenesis.</text>
</comment>
<dbReference type="Pfam" id="PF01926">
    <property type="entry name" value="MMR_HSR1"/>
    <property type="match status" value="2"/>
</dbReference>
<dbReference type="HAMAP" id="MF_00195">
    <property type="entry name" value="GTPase_Der"/>
    <property type="match status" value="1"/>
</dbReference>
<sequence>MMMFFRKIFYCIQNINLILIFLYKLIYINIYTFLKLKLKYFFMKIGLVGQTNVGKSTIFNRFIGTYRAIITDIAGTTRQIISDNFYPRDDFLCKIYDSPGLADFDEELQYIQEIIEDSDLIIFVIDGKRGITMKDEKIKELIIKRGKLNKSILVVNKLDSKVNSPDLINYIGDFYSFGFENIFPCSSKSGEGLGNISDYIEEYIDKNNISQFEEKEEKTIDISFVGRPNTGKSTLINKFAQEDISIVKDTEGTTLDYIQTDINFKNEKYTLYDTAGIRKKGKILGLEKIAFSKTKQLLQYKKPVTIILIDIDSGLTHTDKTIIGQIDKLNVPIIVALNKSDLLDQKTLKLRTKQIIALLSFGKHIPIIDISAKNGHNLDKILKFAKDISNEYKKEITTAQLNKAINKAWMTNPPRFSKNKICKIYYATQIKSGPPKFLFFINNEQKANFAFKKWIINTLRKNFGFIGCPIILEFREREQK</sequence>
<dbReference type="InterPro" id="IPR006073">
    <property type="entry name" value="GTP-bd"/>
</dbReference>
<feature type="transmembrane region" description="Helical" evidence="10">
    <location>
        <begin position="12"/>
        <end position="34"/>
    </location>
</feature>
<accession>A0ABS5QL55</accession>
<feature type="binding site" evidence="8">
    <location>
        <begin position="49"/>
        <end position="56"/>
    </location>
    <ligand>
        <name>GTP</name>
        <dbReference type="ChEBI" id="CHEBI:37565"/>
        <label>1</label>
    </ligand>
</feature>
<keyword evidence="10" id="KW-1133">Transmembrane helix</keyword>
<comment type="subunit">
    <text evidence="8">Associates with the 50S ribosomal subunit.</text>
</comment>
<feature type="domain" description="GTPase Der C-terminal KH-domain-like" evidence="12">
    <location>
        <begin position="396"/>
        <end position="475"/>
    </location>
</feature>
<keyword evidence="6 8" id="KW-0342">GTP-binding</keyword>
<evidence type="ECO:0000256" key="1">
    <source>
        <dbReference type="ARBA" id="ARBA00008279"/>
    </source>
</evidence>
<dbReference type="Gene3D" id="3.30.300.20">
    <property type="match status" value="1"/>
</dbReference>
<reference evidence="13 14" key="1">
    <citation type="journal article" date="2021" name="Nat. Commun.">
        <title>Reductive evolution and unique predatory mode in the CPR bacterium Vampirococcus lugosii.</title>
        <authorList>
            <person name="Moreira D."/>
            <person name="Zivanovic Y."/>
            <person name="Lopez-Archilla A.I."/>
            <person name="Iniesto M."/>
            <person name="Lopez-Garcia P."/>
        </authorList>
    </citation>
    <scope>NUCLEOTIDE SEQUENCE [LARGE SCALE GENOMIC DNA]</scope>
    <source>
        <strain evidence="13">Chiprana</strain>
    </source>
</reference>
<dbReference type="InterPro" id="IPR016484">
    <property type="entry name" value="GTPase_Der"/>
</dbReference>
<keyword evidence="10" id="KW-0812">Transmembrane</keyword>
<evidence type="ECO:0000313" key="13">
    <source>
        <dbReference type="EMBL" id="MBS8121945.1"/>
    </source>
</evidence>
<proteinExistence type="inferred from homology"/>
<keyword evidence="14" id="KW-1185">Reference proteome</keyword>
<evidence type="ECO:0000256" key="10">
    <source>
        <dbReference type="SAM" id="Phobius"/>
    </source>
</evidence>
<evidence type="ECO:0000256" key="8">
    <source>
        <dbReference type="HAMAP-Rule" id="MF_00195"/>
    </source>
</evidence>
<feature type="binding site" evidence="8">
    <location>
        <begin position="226"/>
        <end position="233"/>
    </location>
    <ligand>
        <name>GTP</name>
        <dbReference type="ChEBI" id="CHEBI:37565"/>
        <label>2</label>
    </ligand>
</feature>
<evidence type="ECO:0000256" key="2">
    <source>
        <dbReference type="ARBA" id="ARBA00020953"/>
    </source>
</evidence>
<evidence type="ECO:0000256" key="4">
    <source>
        <dbReference type="ARBA" id="ARBA00022737"/>
    </source>
</evidence>